<feature type="domain" description="Transposase IS200-like" evidence="1">
    <location>
        <begin position="13"/>
        <end position="86"/>
    </location>
</feature>
<dbReference type="PANTHER" id="PTHR33360">
    <property type="entry name" value="TRANSPOSASE FOR INSERTION SEQUENCE ELEMENT IS200"/>
    <property type="match status" value="1"/>
</dbReference>
<proteinExistence type="predicted"/>
<dbReference type="PANTHER" id="PTHR33360:SF2">
    <property type="entry name" value="TRANSPOSASE FOR INSERTION SEQUENCE ELEMENT IS200"/>
    <property type="match status" value="1"/>
</dbReference>
<dbReference type="Pfam" id="PF01797">
    <property type="entry name" value="Y1_Tnp"/>
    <property type="match status" value="1"/>
</dbReference>
<name>A0A6J5EJL6_9BURK</name>
<keyword evidence="3" id="KW-1185">Reference proteome</keyword>
<dbReference type="GO" id="GO:0006313">
    <property type="term" value="P:DNA transposition"/>
    <property type="evidence" value="ECO:0007669"/>
    <property type="project" value="InterPro"/>
</dbReference>
<accession>A0A6J5EJL6</accession>
<dbReference type="AlphaFoldDB" id="A0A6J5EJL6"/>
<evidence type="ECO:0000259" key="1">
    <source>
        <dbReference type="Pfam" id="PF01797"/>
    </source>
</evidence>
<dbReference type="RefSeq" id="WP_175229340.1">
    <property type="nucleotide sequence ID" value="NZ_JBHLTK010000012.1"/>
</dbReference>
<dbReference type="Gene3D" id="3.30.70.1290">
    <property type="entry name" value="Transposase IS200-like"/>
    <property type="match status" value="1"/>
</dbReference>
<dbReference type="SUPFAM" id="SSF143422">
    <property type="entry name" value="Transposase IS200-like"/>
    <property type="match status" value="1"/>
</dbReference>
<evidence type="ECO:0000313" key="3">
    <source>
        <dbReference type="Proteomes" id="UP000494363"/>
    </source>
</evidence>
<dbReference type="GO" id="GO:0004803">
    <property type="term" value="F:transposase activity"/>
    <property type="evidence" value="ECO:0007669"/>
    <property type="project" value="InterPro"/>
</dbReference>
<evidence type="ECO:0000313" key="2">
    <source>
        <dbReference type="EMBL" id="CAB3765907.1"/>
    </source>
</evidence>
<dbReference type="GO" id="GO:0003677">
    <property type="term" value="F:DNA binding"/>
    <property type="evidence" value="ECO:0007669"/>
    <property type="project" value="InterPro"/>
</dbReference>
<dbReference type="Proteomes" id="UP000494363">
    <property type="component" value="Unassembled WGS sequence"/>
</dbReference>
<reference evidence="2 3" key="1">
    <citation type="submission" date="2020-04" db="EMBL/GenBank/DDBJ databases">
        <authorList>
            <person name="De Canck E."/>
        </authorList>
    </citation>
    <scope>NUCLEOTIDE SEQUENCE [LARGE SCALE GENOMIC DNA]</scope>
    <source>
        <strain evidence="2 3">LMG 29542</strain>
    </source>
</reference>
<dbReference type="InterPro" id="IPR002686">
    <property type="entry name" value="Transposase_17"/>
</dbReference>
<protein>
    <recommendedName>
        <fullName evidence="1">Transposase IS200-like domain-containing protein</fullName>
    </recommendedName>
</protein>
<gene>
    <name evidence="2" type="ORF">LMG29542_05261</name>
</gene>
<dbReference type="InterPro" id="IPR036515">
    <property type="entry name" value="Transposase_17_sf"/>
</dbReference>
<dbReference type="EMBL" id="CADIKH010000028">
    <property type="protein sequence ID" value="CAB3765907.1"/>
    <property type="molecule type" value="Genomic_DNA"/>
</dbReference>
<organism evidence="2 3">
    <name type="scientific">Paraburkholderia humisilvae</name>
    <dbReference type="NCBI Taxonomy" id="627669"/>
    <lineage>
        <taxon>Bacteria</taxon>
        <taxon>Pseudomonadati</taxon>
        <taxon>Pseudomonadota</taxon>
        <taxon>Betaproteobacteria</taxon>
        <taxon>Burkholderiales</taxon>
        <taxon>Burkholderiaceae</taxon>
        <taxon>Paraburkholderia</taxon>
    </lineage>
</organism>
<sequence>MQKSHEGHQLFPSDDDRVHLLANYPPKLSVSALVDSLKGVSSRMSHRKNYPGICRKLWGAPWSPPLFVGNGDGALIAVVRQYIKQQRTPY</sequence>